<dbReference type="PANTHER" id="PTHR47540">
    <property type="entry name" value="THIAMINE REPRESSIBLE GENES REGULATORY PROTEIN THI5"/>
    <property type="match status" value="1"/>
</dbReference>
<dbReference type="InterPro" id="IPR001138">
    <property type="entry name" value="Zn2Cys6_DnaBD"/>
</dbReference>
<keyword evidence="5" id="KW-0804">Transcription</keyword>
<dbReference type="STRING" id="1160497.A0A1L9VIE0"/>
<evidence type="ECO:0000313" key="8">
    <source>
        <dbReference type="EMBL" id="OJJ83664.1"/>
    </source>
</evidence>
<dbReference type="Pfam" id="PF00172">
    <property type="entry name" value="Zn_clus"/>
    <property type="match status" value="1"/>
</dbReference>
<sequence>MLTCKYSVCLRVLGVTEHLQLLRTQQLATPCLDASENRRKDPKVSRACDSCKTKKIRCSGTLPCETCSRRGLDLRLCQQTQTHRGLATDAAGAGSCSVSSTPIYPAQTLTPTGSIGQDVQAARGSPGLVIEGHRRMEYYGSNEAERNQLLTSAGDRPFYLDERGTEGIFPDDSTALSLVGLFFDTCVVTYRMLHWQTVEAWLDTLLANRLRNNPISHTLGNAKCAVLYTIVAIASFRLSKLQGTSSAYNEPSALRQSDRLFCAAMKHADLEMGFPRLESAQARLIQVLNLLQTSRMNKGWYTFGNTYQIVSSLGLHRRQACKLNASFGGLPDSVNDEDMGPDGPLVSEASEECHIDSLILHAKIAQIIGRISRDVYCVGEAGNTDQMPSAHWLVNELHAWRASLPAHLGTKRLPPAKTPYSVRSTALNLAYAHAVIHATRPFLLDNGSSSSDEQEVQNRILECISAARRVLELVNTMANDKNLFHSFWWTQYILFCALAVVYVWEIQQSASENNQLDKSYASLFSLAEKCRSYLLQGSFAAPPNHRYGVILEELRLEAQQETLRKKHPFPIQSTPAGIRNGSYAEAGSMNNSQMPEAGTEMIAIPDNTLHRFPSMLDA</sequence>
<dbReference type="InterPro" id="IPR036864">
    <property type="entry name" value="Zn2-C6_fun-type_DNA-bd_sf"/>
</dbReference>
<evidence type="ECO:0000256" key="1">
    <source>
        <dbReference type="ARBA" id="ARBA00004123"/>
    </source>
</evidence>
<dbReference type="VEuPathDB" id="FungiDB:ASPGLDRAFT_67236"/>
<keyword evidence="9" id="KW-1185">Reference proteome</keyword>
<keyword evidence="2" id="KW-0479">Metal-binding</keyword>
<evidence type="ECO:0000256" key="5">
    <source>
        <dbReference type="ARBA" id="ARBA00023163"/>
    </source>
</evidence>
<evidence type="ECO:0000259" key="7">
    <source>
        <dbReference type="PROSITE" id="PS50048"/>
    </source>
</evidence>
<dbReference type="PROSITE" id="PS50048">
    <property type="entry name" value="ZN2_CY6_FUNGAL_2"/>
    <property type="match status" value="1"/>
</dbReference>
<evidence type="ECO:0000256" key="4">
    <source>
        <dbReference type="ARBA" id="ARBA00023125"/>
    </source>
</evidence>
<dbReference type="GO" id="GO:0043565">
    <property type="term" value="F:sequence-specific DNA binding"/>
    <property type="evidence" value="ECO:0007669"/>
    <property type="project" value="TreeGrafter"/>
</dbReference>
<dbReference type="GO" id="GO:0008270">
    <property type="term" value="F:zinc ion binding"/>
    <property type="evidence" value="ECO:0007669"/>
    <property type="project" value="InterPro"/>
</dbReference>
<dbReference type="CDD" id="cd12148">
    <property type="entry name" value="fungal_TF_MHR"/>
    <property type="match status" value="1"/>
</dbReference>
<keyword evidence="6" id="KW-0539">Nucleus</keyword>
<dbReference type="Gene3D" id="4.10.240.10">
    <property type="entry name" value="Zn(2)-C6 fungal-type DNA-binding domain"/>
    <property type="match status" value="1"/>
</dbReference>
<dbReference type="CDD" id="cd00067">
    <property type="entry name" value="GAL4"/>
    <property type="match status" value="1"/>
</dbReference>
<dbReference type="AlphaFoldDB" id="A0A1L9VIE0"/>
<dbReference type="RefSeq" id="XP_022400362.1">
    <property type="nucleotide sequence ID" value="XM_022549107.1"/>
</dbReference>
<keyword evidence="3" id="KW-0805">Transcription regulation</keyword>
<dbReference type="GO" id="GO:0000981">
    <property type="term" value="F:DNA-binding transcription factor activity, RNA polymerase II-specific"/>
    <property type="evidence" value="ECO:0007669"/>
    <property type="project" value="InterPro"/>
</dbReference>
<dbReference type="GeneID" id="34465367"/>
<dbReference type="GO" id="GO:0006351">
    <property type="term" value="P:DNA-templated transcription"/>
    <property type="evidence" value="ECO:0007669"/>
    <property type="project" value="InterPro"/>
</dbReference>
<evidence type="ECO:0000256" key="6">
    <source>
        <dbReference type="ARBA" id="ARBA00023242"/>
    </source>
</evidence>
<dbReference type="InterPro" id="IPR051711">
    <property type="entry name" value="Stress_Response_Reg"/>
</dbReference>
<dbReference type="GO" id="GO:0045944">
    <property type="term" value="P:positive regulation of transcription by RNA polymerase II"/>
    <property type="evidence" value="ECO:0007669"/>
    <property type="project" value="TreeGrafter"/>
</dbReference>
<organism evidence="8 9">
    <name type="scientific">Aspergillus glaucus CBS 516.65</name>
    <dbReference type="NCBI Taxonomy" id="1160497"/>
    <lineage>
        <taxon>Eukaryota</taxon>
        <taxon>Fungi</taxon>
        <taxon>Dikarya</taxon>
        <taxon>Ascomycota</taxon>
        <taxon>Pezizomycotina</taxon>
        <taxon>Eurotiomycetes</taxon>
        <taxon>Eurotiomycetidae</taxon>
        <taxon>Eurotiales</taxon>
        <taxon>Aspergillaceae</taxon>
        <taxon>Aspergillus</taxon>
        <taxon>Aspergillus subgen. Aspergillus</taxon>
    </lineage>
</organism>
<dbReference type="Pfam" id="PF04082">
    <property type="entry name" value="Fungal_trans"/>
    <property type="match status" value="1"/>
</dbReference>
<evidence type="ECO:0000256" key="2">
    <source>
        <dbReference type="ARBA" id="ARBA00022723"/>
    </source>
</evidence>
<dbReference type="GO" id="GO:0005634">
    <property type="term" value="C:nucleus"/>
    <property type="evidence" value="ECO:0007669"/>
    <property type="project" value="UniProtKB-SubCell"/>
</dbReference>
<dbReference type="OrthoDB" id="2579025at2759"/>
<dbReference type="Proteomes" id="UP000184300">
    <property type="component" value="Unassembled WGS sequence"/>
</dbReference>
<proteinExistence type="predicted"/>
<dbReference type="PANTHER" id="PTHR47540:SF2">
    <property type="entry name" value="ZN(II)2CYS6 TRANSCRIPTION FACTOR (EUROFUNG)"/>
    <property type="match status" value="1"/>
</dbReference>
<evidence type="ECO:0000256" key="3">
    <source>
        <dbReference type="ARBA" id="ARBA00023015"/>
    </source>
</evidence>
<dbReference type="InterPro" id="IPR007219">
    <property type="entry name" value="XnlR_reg_dom"/>
</dbReference>
<dbReference type="SUPFAM" id="SSF57701">
    <property type="entry name" value="Zn2/Cys6 DNA-binding domain"/>
    <property type="match status" value="1"/>
</dbReference>
<protein>
    <recommendedName>
        <fullName evidence="7">Zn(2)-C6 fungal-type domain-containing protein</fullName>
    </recommendedName>
</protein>
<accession>A0A1L9VIE0</accession>
<dbReference type="EMBL" id="KV878899">
    <property type="protein sequence ID" value="OJJ83664.1"/>
    <property type="molecule type" value="Genomic_DNA"/>
</dbReference>
<comment type="subcellular location">
    <subcellularLocation>
        <location evidence="1">Nucleus</location>
    </subcellularLocation>
</comment>
<keyword evidence="4" id="KW-0238">DNA-binding</keyword>
<feature type="domain" description="Zn(2)-C6 fungal-type" evidence="7">
    <location>
        <begin position="47"/>
        <end position="79"/>
    </location>
</feature>
<name>A0A1L9VIE0_ASPGL</name>
<reference evidence="9" key="1">
    <citation type="journal article" date="2017" name="Genome Biol.">
        <title>Comparative genomics reveals high biological diversity and specific adaptations in the industrially and medically important fungal genus Aspergillus.</title>
        <authorList>
            <person name="de Vries R.P."/>
            <person name="Riley R."/>
            <person name="Wiebenga A."/>
            <person name="Aguilar-Osorio G."/>
            <person name="Amillis S."/>
            <person name="Uchima C.A."/>
            <person name="Anderluh G."/>
            <person name="Asadollahi M."/>
            <person name="Askin M."/>
            <person name="Barry K."/>
            <person name="Battaglia E."/>
            <person name="Bayram O."/>
            <person name="Benocci T."/>
            <person name="Braus-Stromeyer S.A."/>
            <person name="Caldana C."/>
            <person name="Canovas D."/>
            <person name="Cerqueira G.C."/>
            <person name="Chen F."/>
            <person name="Chen W."/>
            <person name="Choi C."/>
            <person name="Clum A."/>
            <person name="Dos Santos R.A."/>
            <person name="Damasio A.R."/>
            <person name="Diallinas G."/>
            <person name="Emri T."/>
            <person name="Fekete E."/>
            <person name="Flipphi M."/>
            <person name="Freyberg S."/>
            <person name="Gallo A."/>
            <person name="Gournas C."/>
            <person name="Habgood R."/>
            <person name="Hainaut M."/>
            <person name="Harispe M.L."/>
            <person name="Henrissat B."/>
            <person name="Hilden K.S."/>
            <person name="Hope R."/>
            <person name="Hossain A."/>
            <person name="Karabika E."/>
            <person name="Karaffa L."/>
            <person name="Karanyi Z."/>
            <person name="Krasevec N."/>
            <person name="Kuo A."/>
            <person name="Kusch H."/>
            <person name="LaButti K."/>
            <person name="Lagendijk E.L."/>
            <person name="Lapidus A."/>
            <person name="Levasseur A."/>
            <person name="Lindquist E."/>
            <person name="Lipzen A."/>
            <person name="Logrieco A.F."/>
            <person name="MacCabe A."/>
            <person name="Maekelae M.R."/>
            <person name="Malavazi I."/>
            <person name="Melin P."/>
            <person name="Meyer V."/>
            <person name="Mielnichuk N."/>
            <person name="Miskei M."/>
            <person name="Molnar A.P."/>
            <person name="Mule G."/>
            <person name="Ngan C.Y."/>
            <person name="Orejas M."/>
            <person name="Orosz E."/>
            <person name="Ouedraogo J.P."/>
            <person name="Overkamp K.M."/>
            <person name="Park H.-S."/>
            <person name="Perrone G."/>
            <person name="Piumi F."/>
            <person name="Punt P.J."/>
            <person name="Ram A.F."/>
            <person name="Ramon A."/>
            <person name="Rauscher S."/>
            <person name="Record E."/>
            <person name="Riano-Pachon D.M."/>
            <person name="Robert V."/>
            <person name="Roehrig J."/>
            <person name="Ruller R."/>
            <person name="Salamov A."/>
            <person name="Salih N.S."/>
            <person name="Samson R.A."/>
            <person name="Sandor E."/>
            <person name="Sanguinetti M."/>
            <person name="Schuetze T."/>
            <person name="Sepcic K."/>
            <person name="Shelest E."/>
            <person name="Sherlock G."/>
            <person name="Sophianopoulou V."/>
            <person name="Squina F.M."/>
            <person name="Sun H."/>
            <person name="Susca A."/>
            <person name="Todd R.B."/>
            <person name="Tsang A."/>
            <person name="Unkles S.E."/>
            <person name="van de Wiele N."/>
            <person name="van Rossen-Uffink D."/>
            <person name="Oliveira J.V."/>
            <person name="Vesth T.C."/>
            <person name="Visser J."/>
            <person name="Yu J.-H."/>
            <person name="Zhou M."/>
            <person name="Andersen M.R."/>
            <person name="Archer D.B."/>
            <person name="Baker S.E."/>
            <person name="Benoit I."/>
            <person name="Brakhage A.A."/>
            <person name="Braus G.H."/>
            <person name="Fischer R."/>
            <person name="Frisvad J.C."/>
            <person name="Goldman G.H."/>
            <person name="Houbraken J."/>
            <person name="Oakley B."/>
            <person name="Pocsi I."/>
            <person name="Scazzocchio C."/>
            <person name="Seiboth B."/>
            <person name="vanKuyk P.A."/>
            <person name="Wortman J."/>
            <person name="Dyer P.S."/>
            <person name="Grigoriev I.V."/>
        </authorList>
    </citation>
    <scope>NUCLEOTIDE SEQUENCE [LARGE SCALE GENOMIC DNA]</scope>
    <source>
        <strain evidence="9">CBS 516.65</strain>
    </source>
</reference>
<gene>
    <name evidence="8" type="ORF">ASPGLDRAFT_67236</name>
</gene>
<dbReference type="SMART" id="SM00066">
    <property type="entry name" value="GAL4"/>
    <property type="match status" value="1"/>
</dbReference>
<evidence type="ECO:0000313" key="9">
    <source>
        <dbReference type="Proteomes" id="UP000184300"/>
    </source>
</evidence>